<evidence type="ECO:0000256" key="5">
    <source>
        <dbReference type="RuleBase" id="RU362076"/>
    </source>
</evidence>
<dbReference type="GO" id="GO:0044781">
    <property type="term" value="P:bacterial-type flagellum organization"/>
    <property type="evidence" value="ECO:0007669"/>
    <property type="project" value="UniProtKB-UniRule"/>
</dbReference>
<dbReference type="Gene3D" id="2.60.40.4070">
    <property type="match status" value="1"/>
</dbReference>
<sequence>MSTVNAASTDQLYQALGLSRELDTKKGNDQLQLEDFLELMVTELTHQDPFKPMENSELATQISQFATVSGIDELNNSFSGFSDSMISDQALQAANLVGRNVLVPVNTGNLETGGTIKGVVGVTESASNVTVRITDATGALIKEIQLGTQSKGEVSFTWDGLDQNGDAVPAGQYQIEAQAQVNGETVTPYTLVEAKVSSVSIGGVGQGLTVNLAGLGPVAFESVAEIR</sequence>
<keyword evidence="8" id="KW-0282">Flagellum</keyword>
<dbReference type="AlphaFoldDB" id="A0A558CXV2"/>
<comment type="function">
    <text evidence="4 5">Required for flagellar hook formation. May act as a scaffolding protein.</text>
</comment>
<evidence type="ECO:0000313" key="9">
    <source>
        <dbReference type="Proteomes" id="UP000317355"/>
    </source>
</evidence>
<keyword evidence="3 5" id="KW-1005">Bacterial flagellum biogenesis</keyword>
<name>A0A558CXV2_9GAMM</name>
<reference evidence="8 9" key="1">
    <citation type="submission" date="2019-07" db="EMBL/GenBank/DDBJ databases">
        <title>The pathways for chlorine oxyanion respiration interact through the shared metabolite chlorate.</title>
        <authorList>
            <person name="Barnum T.P."/>
            <person name="Cheng Y."/>
            <person name="Hill K.A."/>
            <person name="Lucas L.N."/>
            <person name="Carlson H.K."/>
            <person name="Coates J.D."/>
        </authorList>
    </citation>
    <scope>NUCLEOTIDE SEQUENCE [LARGE SCALE GENOMIC DNA]</scope>
    <source>
        <strain evidence="8">BK-3</strain>
    </source>
</reference>
<evidence type="ECO:0000256" key="1">
    <source>
        <dbReference type="ARBA" id="ARBA00010577"/>
    </source>
</evidence>
<comment type="caution">
    <text evidence="8">The sequence shown here is derived from an EMBL/GenBank/DDBJ whole genome shotgun (WGS) entry which is preliminary data.</text>
</comment>
<keyword evidence="8" id="KW-0966">Cell projection</keyword>
<comment type="similarity">
    <text evidence="1 5">Belongs to the FlgD family.</text>
</comment>
<dbReference type="InterPro" id="IPR005648">
    <property type="entry name" value="FlgD"/>
</dbReference>
<keyword evidence="8" id="KW-0969">Cilium</keyword>
<gene>
    <name evidence="8" type="ORF">FHK82_11740</name>
</gene>
<protein>
    <recommendedName>
        <fullName evidence="2 5">Basal-body rod modification protein FlgD</fullName>
    </recommendedName>
</protein>
<proteinExistence type="inferred from homology"/>
<dbReference type="Pfam" id="PF13860">
    <property type="entry name" value="FlgD_ig"/>
    <property type="match status" value="1"/>
</dbReference>
<dbReference type="InterPro" id="IPR025965">
    <property type="entry name" value="FlgD/Vpr_Ig-like"/>
</dbReference>
<evidence type="ECO:0000259" key="7">
    <source>
        <dbReference type="Pfam" id="PF13861"/>
    </source>
</evidence>
<dbReference type="Pfam" id="PF13861">
    <property type="entry name" value="FLgD_tudor"/>
    <property type="match status" value="1"/>
</dbReference>
<evidence type="ECO:0000256" key="3">
    <source>
        <dbReference type="ARBA" id="ARBA00022795"/>
    </source>
</evidence>
<dbReference type="Pfam" id="PF03963">
    <property type="entry name" value="FlgD"/>
    <property type="match status" value="1"/>
</dbReference>
<organism evidence="8 9">
    <name type="scientific">Sedimenticola thiotaurini</name>
    <dbReference type="NCBI Taxonomy" id="1543721"/>
    <lineage>
        <taxon>Bacteria</taxon>
        <taxon>Pseudomonadati</taxon>
        <taxon>Pseudomonadota</taxon>
        <taxon>Gammaproteobacteria</taxon>
        <taxon>Chromatiales</taxon>
        <taxon>Sedimenticolaceae</taxon>
        <taxon>Sedimenticola</taxon>
    </lineage>
</organism>
<evidence type="ECO:0000313" key="8">
    <source>
        <dbReference type="EMBL" id="TVT53594.1"/>
    </source>
</evidence>
<feature type="domain" description="FlgD/Vpr Ig-like" evidence="6">
    <location>
        <begin position="112"/>
        <end position="180"/>
    </location>
</feature>
<feature type="domain" description="FlgD Tudor-like" evidence="7">
    <location>
        <begin position="88"/>
        <end position="223"/>
    </location>
</feature>
<dbReference type="EMBL" id="VMRY01000054">
    <property type="protein sequence ID" value="TVT53594.1"/>
    <property type="molecule type" value="Genomic_DNA"/>
</dbReference>
<evidence type="ECO:0000256" key="4">
    <source>
        <dbReference type="ARBA" id="ARBA00024746"/>
    </source>
</evidence>
<dbReference type="Proteomes" id="UP000317355">
    <property type="component" value="Unassembled WGS sequence"/>
</dbReference>
<dbReference type="Gene3D" id="2.30.30.910">
    <property type="match status" value="1"/>
</dbReference>
<evidence type="ECO:0000259" key="6">
    <source>
        <dbReference type="Pfam" id="PF13860"/>
    </source>
</evidence>
<evidence type="ECO:0000256" key="2">
    <source>
        <dbReference type="ARBA" id="ARBA00016013"/>
    </source>
</evidence>
<dbReference type="InterPro" id="IPR025963">
    <property type="entry name" value="FLgD_Tudor"/>
</dbReference>
<accession>A0A558CXV2</accession>